<organism evidence="1 2">
    <name type="scientific">Faecalibacterium langellae</name>
    <dbReference type="NCBI Taxonomy" id="3435293"/>
    <lineage>
        <taxon>Bacteria</taxon>
        <taxon>Bacillati</taxon>
        <taxon>Bacillota</taxon>
        <taxon>Clostridia</taxon>
        <taxon>Eubacteriales</taxon>
        <taxon>Oscillospiraceae</taxon>
        <taxon>Faecalibacterium</taxon>
    </lineage>
</organism>
<comment type="caution">
    <text evidence="1">The sequence shown here is derived from an EMBL/GenBank/DDBJ whole genome shotgun (WGS) entry which is preliminary data.</text>
</comment>
<evidence type="ECO:0000313" key="1">
    <source>
        <dbReference type="EMBL" id="PDX61224.1"/>
    </source>
</evidence>
<dbReference type="EMBL" id="NMTR01000017">
    <property type="protein sequence ID" value="PDX61224.1"/>
    <property type="molecule type" value="Genomic_DNA"/>
</dbReference>
<evidence type="ECO:0000313" key="2">
    <source>
        <dbReference type="Proteomes" id="UP000220959"/>
    </source>
</evidence>
<keyword evidence="2" id="KW-1185">Reference proteome</keyword>
<accession>A0ACC9CZM4</accession>
<name>A0ACC9CZM4_9FIRM</name>
<protein>
    <submittedName>
        <fullName evidence="1">Uncharacterized protein</fullName>
    </submittedName>
</protein>
<reference evidence="1 2" key="1">
    <citation type="journal article" date="2017" name="Front. Microbiol.">
        <title>New Insights into the Diversity of the Genus Faecalibacterium.</title>
        <authorList>
            <person name="Benevides L."/>
            <person name="Burman S."/>
            <person name="Martin R."/>
            <person name="Robert V."/>
            <person name="Thomas M."/>
            <person name="Miquel S."/>
            <person name="Chain F."/>
            <person name="Sokol H."/>
            <person name="Bermudez-Humaran L.G."/>
            <person name="Morrison M."/>
            <person name="Langella P."/>
            <person name="Azevedo V.A."/>
            <person name="Chatel J.M."/>
            <person name="Soares S."/>
        </authorList>
    </citation>
    <scope>NUCLEOTIDE SEQUENCE [LARGE SCALE GENOMIC DNA]</scope>
    <source>
        <strain evidence="2">CNCM I-4541</strain>
    </source>
</reference>
<gene>
    <name evidence="1" type="ORF">CGS49_07355</name>
</gene>
<proteinExistence type="predicted"/>
<sequence>MLQGGVLCKTGLKRKVNQDRAGMLADGDTCLCYIADGMGGHYAGEKASGLIAQSLTDWWDGCHEAARRMPLQELAEHFKELLDGCASQLNREIPEDEYCGSTIVLLWLNGGQYLLLTAGDSRCYRLRRGLLRTEFCQMSTDDVYHAKGPEDAALEGKLTNCIGSQYTAHYTVQTGTAERRTLFALCSDGVYRCCPPVSLQAELAEAFRTDDLKPVLDRISAIVCSHGAPDNYSLVVAQIK</sequence>
<dbReference type="Proteomes" id="UP000220959">
    <property type="component" value="Unassembled WGS sequence"/>
</dbReference>